<dbReference type="HOGENOM" id="CLU_1684567_0_0_3"/>
<evidence type="ECO:0000313" key="2">
    <source>
        <dbReference type="Proteomes" id="UP000010471"/>
    </source>
</evidence>
<gene>
    <name evidence="1" type="ORF">Mic7113_1069</name>
</gene>
<dbReference type="EMBL" id="CP003630">
    <property type="protein sequence ID" value="AFZ16963.1"/>
    <property type="molecule type" value="Genomic_DNA"/>
</dbReference>
<dbReference type="STRING" id="1173027.Mic7113_1069"/>
<dbReference type="Proteomes" id="UP000010471">
    <property type="component" value="Chromosome"/>
</dbReference>
<proteinExistence type="predicted"/>
<dbReference type="eggNOG" id="ENOG5033WK5">
    <property type="taxonomic scope" value="Bacteria"/>
</dbReference>
<reference evidence="1 2" key="1">
    <citation type="submission" date="2012-06" db="EMBL/GenBank/DDBJ databases">
        <title>Finished chromosome of genome of Microcoleus sp. PCC 7113.</title>
        <authorList>
            <consortium name="US DOE Joint Genome Institute"/>
            <person name="Gugger M."/>
            <person name="Coursin T."/>
            <person name="Rippka R."/>
            <person name="Tandeau De Marsac N."/>
            <person name="Huntemann M."/>
            <person name="Wei C.-L."/>
            <person name="Han J."/>
            <person name="Detter J.C."/>
            <person name="Han C."/>
            <person name="Tapia R."/>
            <person name="Chen A."/>
            <person name="Kyrpides N."/>
            <person name="Mavromatis K."/>
            <person name="Markowitz V."/>
            <person name="Szeto E."/>
            <person name="Ivanova N."/>
            <person name="Pagani I."/>
            <person name="Pati A."/>
            <person name="Goodwin L."/>
            <person name="Nordberg H.P."/>
            <person name="Cantor M.N."/>
            <person name="Hua S.X."/>
            <person name="Woyke T."/>
            <person name="Kerfeld C.A."/>
        </authorList>
    </citation>
    <scope>NUCLEOTIDE SEQUENCE [LARGE SCALE GENOMIC DNA]</scope>
    <source>
        <strain evidence="1 2">PCC 7113</strain>
    </source>
</reference>
<name>K9W9N1_9CYAN</name>
<dbReference type="KEGG" id="mic:Mic7113_1069"/>
<keyword evidence="2" id="KW-1185">Reference proteome</keyword>
<protein>
    <submittedName>
        <fullName evidence="1">Uncharacterized protein</fullName>
    </submittedName>
</protein>
<evidence type="ECO:0000313" key="1">
    <source>
        <dbReference type="EMBL" id="AFZ16963.1"/>
    </source>
</evidence>
<accession>K9W9N1</accession>
<sequence length="156" mass="18158">MLTDTVSNEEVLYRCVFYGRNCYRIEEDGTVRISSQAFNDRNMAPSVDRACLCNYQPGWTQKNEKDGVISLITLEVRMIDTVNKKDAKGNLIFAYKIDVYPRPIINDSELPDNPAHAQIEPTPQYQNKSIFRKLLERLAILASQREWEIPPYELRR</sequence>
<dbReference type="RefSeq" id="WP_015181123.1">
    <property type="nucleotide sequence ID" value="NC_019738.1"/>
</dbReference>
<dbReference type="OrthoDB" id="582570at2"/>
<dbReference type="AlphaFoldDB" id="K9W9N1"/>
<organism evidence="1 2">
    <name type="scientific">Allocoleopsis franciscana PCC 7113</name>
    <dbReference type="NCBI Taxonomy" id="1173027"/>
    <lineage>
        <taxon>Bacteria</taxon>
        <taxon>Bacillati</taxon>
        <taxon>Cyanobacteriota</taxon>
        <taxon>Cyanophyceae</taxon>
        <taxon>Coleofasciculales</taxon>
        <taxon>Coleofasciculaceae</taxon>
        <taxon>Allocoleopsis</taxon>
        <taxon>Allocoleopsis franciscana</taxon>
    </lineage>
</organism>